<comment type="caution">
    <text evidence="5">The sequence shown here is derived from an EMBL/GenBank/DDBJ whole genome shotgun (WGS) entry which is preliminary data.</text>
</comment>
<reference evidence="5 6" key="1">
    <citation type="journal article" date="2018" name="MBio">
        <title>Comparative Genomics Reveals the Core Gene Toolbox for the Fungus-Insect Symbiosis.</title>
        <authorList>
            <person name="Wang Y."/>
            <person name="Stata M."/>
            <person name="Wang W."/>
            <person name="Stajich J.E."/>
            <person name="White M.M."/>
            <person name="Moncalvo J.M."/>
        </authorList>
    </citation>
    <scope>NUCLEOTIDE SEQUENCE [LARGE SCALE GENOMIC DNA]</scope>
    <source>
        <strain evidence="5 6">SWE-8-4</strain>
    </source>
</reference>
<dbReference type="InterPro" id="IPR052462">
    <property type="entry name" value="SLIRP/GR-RBP-like"/>
</dbReference>
<dbReference type="Pfam" id="PF00076">
    <property type="entry name" value="RRM_1"/>
    <property type="match status" value="4"/>
</dbReference>
<protein>
    <recommendedName>
        <fullName evidence="4">RRM domain-containing protein</fullName>
    </recommendedName>
</protein>
<evidence type="ECO:0000313" key="5">
    <source>
        <dbReference type="EMBL" id="PVU88989.1"/>
    </source>
</evidence>
<dbReference type="PROSITE" id="PS50102">
    <property type="entry name" value="RRM"/>
    <property type="match status" value="4"/>
</dbReference>
<keyword evidence="6" id="KW-1185">Reference proteome</keyword>
<feature type="compositionally biased region" description="Basic and acidic residues" evidence="3">
    <location>
        <begin position="317"/>
        <end position="333"/>
    </location>
</feature>
<dbReference type="CDD" id="cd12320">
    <property type="entry name" value="RRM6_RBM19_RRM5_MRD1"/>
    <property type="match status" value="1"/>
</dbReference>
<feature type="compositionally biased region" description="Low complexity" evidence="3">
    <location>
        <begin position="335"/>
        <end position="356"/>
    </location>
</feature>
<feature type="compositionally biased region" description="Polar residues" evidence="3">
    <location>
        <begin position="977"/>
        <end position="992"/>
    </location>
</feature>
<accession>A0A2T9Y9I1</accession>
<evidence type="ECO:0000256" key="1">
    <source>
        <dbReference type="ARBA" id="ARBA00022884"/>
    </source>
</evidence>
<feature type="domain" description="RRM" evidence="4">
    <location>
        <begin position="860"/>
        <end position="938"/>
    </location>
</feature>
<dbReference type="CDD" id="cd12565">
    <property type="entry name" value="RRM1_MRD1"/>
    <property type="match status" value="1"/>
</dbReference>
<dbReference type="InterPro" id="IPR000504">
    <property type="entry name" value="RRM_dom"/>
</dbReference>
<feature type="compositionally biased region" description="Acidic residues" evidence="3">
    <location>
        <begin position="256"/>
        <end position="275"/>
    </location>
</feature>
<dbReference type="InterPro" id="IPR012677">
    <property type="entry name" value="Nucleotide-bd_a/b_plait_sf"/>
</dbReference>
<dbReference type="STRING" id="133385.A0A2T9Y9I1"/>
<feature type="region of interest" description="Disordered" evidence="3">
    <location>
        <begin position="596"/>
        <end position="615"/>
    </location>
</feature>
<feature type="compositionally biased region" description="Polar residues" evidence="3">
    <location>
        <begin position="113"/>
        <end position="134"/>
    </location>
</feature>
<evidence type="ECO:0000313" key="6">
    <source>
        <dbReference type="Proteomes" id="UP000245383"/>
    </source>
</evidence>
<proteinExistence type="predicted"/>
<dbReference type="SUPFAM" id="SSF54928">
    <property type="entry name" value="RNA-binding domain, RBD"/>
    <property type="match status" value="4"/>
</dbReference>
<gene>
    <name evidence="5" type="ORF">BB561_005614</name>
</gene>
<organism evidence="5 6">
    <name type="scientific">Smittium simulii</name>
    <dbReference type="NCBI Taxonomy" id="133385"/>
    <lineage>
        <taxon>Eukaryota</taxon>
        <taxon>Fungi</taxon>
        <taxon>Fungi incertae sedis</taxon>
        <taxon>Zoopagomycota</taxon>
        <taxon>Kickxellomycotina</taxon>
        <taxon>Harpellomycetes</taxon>
        <taxon>Harpellales</taxon>
        <taxon>Legeriomycetaceae</taxon>
        <taxon>Smittium</taxon>
    </lineage>
</organism>
<dbReference type="Gene3D" id="3.30.70.330">
    <property type="match status" value="5"/>
</dbReference>
<feature type="region of interest" description="Disordered" evidence="3">
    <location>
        <begin position="241"/>
        <end position="275"/>
    </location>
</feature>
<dbReference type="PANTHER" id="PTHR48027">
    <property type="entry name" value="HETEROGENEOUS NUCLEAR RIBONUCLEOPROTEIN 87F-RELATED"/>
    <property type="match status" value="1"/>
</dbReference>
<feature type="domain" description="RRM" evidence="4">
    <location>
        <begin position="389"/>
        <end position="467"/>
    </location>
</feature>
<feature type="domain" description="RRM" evidence="4">
    <location>
        <begin position="748"/>
        <end position="833"/>
    </location>
</feature>
<dbReference type="EMBL" id="MBFR01000348">
    <property type="protein sequence ID" value="PVU88989.1"/>
    <property type="molecule type" value="Genomic_DNA"/>
</dbReference>
<dbReference type="CDD" id="cd12317">
    <property type="entry name" value="RRM4_RBM19_RRM3_MRD1"/>
    <property type="match status" value="1"/>
</dbReference>
<dbReference type="InterPro" id="IPR035979">
    <property type="entry name" value="RBD_domain_sf"/>
</dbReference>
<dbReference type="AlphaFoldDB" id="A0A2T9Y9I1"/>
<sequence length="992" mass="110477">MSSRIIVKNLPKRYSEDRFKAHFSQKGVVTDARIMLTLSGDSRRFGFVGFQNEKEAKAAVKYFNGTFIDTSKIIVELAKPTGDSALPRPWSSYTKARNMEEHQKKIILGGLNQEVNDTGSNSHGADNKNQSTNNKTEKDASSVLQTLYEETVAKSASDPRFQEFLQVMAPRAKSKTWANDDINTFSNKEKDVLAKIISQKKKMSENLDQTSDKDKLEGMNLKKKASSVKATVQEVVNKKPGGASLTVSKTHITFDQSDDSDNENDGESSLDDNSEELINENDFDVNFGSEKPENSLSFTALSADIEWLKKHIKGPELKSNDSKISENNTKDDTINNSNNSEKTKSNSSNLDSNLDNTPAKKSIRENLLEELSAKQKESEEIAKKIQDSGRLFVRNLPYGASENELRKYFEKYGPLSELHIPIDKESKRSKGFAYVLFVLPEHAVKAFKSSDHQFFQGRLLHILAAEDKPNYKQTNIEGFENSSTSIKNQKAQKAKANAGSSFNWNSLYMSADAVADSISERLQISKSDLLSSESGSPAVRLALAETHIISETKTFLERNGLYLDAFADKKATKSDHVILVKNIPFSVSKFKTNSEIAKESEHNDQNSRNDSSSTKSVEEEITRLFGVHGTLGRVLVPPAKTIAIIEFIEAQEARAAFKHLAYKRFGDAPLYLEWAPDKIFKTKFDQTKHANLTQKSISNDEPDQSYLAKKAPLGASDVLENLTQPDNKDDDVSMIDTNDNSNDGQPGKIIFIKNLNFKTTEETLKNAIMGTEGLRSVVIKTRLRKDKEGKMEKLSMGFGFAEYSHADVARLAIQSLQGIEVDGHVLQVKLSDRTSISSSETNKKESISKSGIAIETNKSNKLVVKNIPFEATKSDIRELFGAYAQLKSVRLPSKFSGGHRGFAFLEFLTSQEAQNCLDNVGAGSHLYGRRLVVNWADDEPGLDGKLEDDENDSNSLEKLSGLEKLREKSTRKFRPSARNNSETNGSNKKIKM</sequence>
<name>A0A2T9Y9I1_9FUNG</name>
<evidence type="ECO:0000259" key="4">
    <source>
        <dbReference type="PROSITE" id="PS50102"/>
    </source>
</evidence>
<keyword evidence="1 2" id="KW-0694">RNA-binding</keyword>
<feature type="region of interest" description="Disordered" evidence="3">
    <location>
        <begin position="113"/>
        <end position="140"/>
    </location>
</feature>
<evidence type="ECO:0000256" key="3">
    <source>
        <dbReference type="SAM" id="MobiDB-lite"/>
    </source>
</evidence>
<feature type="domain" description="RRM" evidence="4">
    <location>
        <begin position="3"/>
        <end position="80"/>
    </location>
</feature>
<dbReference type="OrthoDB" id="439639at2759"/>
<dbReference type="Proteomes" id="UP000245383">
    <property type="component" value="Unassembled WGS sequence"/>
</dbReference>
<evidence type="ECO:0000256" key="2">
    <source>
        <dbReference type="PROSITE-ProRule" id="PRU00176"/>
    </source>
</evidence>
<feature type="compositionally biased region" description="Polar residues" evidence="3">
    <location>
        <begin position="245"/>
        <end position="254"/>
    </location>
</feature>
<feature type="region of interest" description="Disordered" evidence="3">
    <location>
        <begin position="966"/>
        <end position="992"/>
    </location>
</feature>
<dbReference type="SMART" id="SM00360">
    <property type="entry name" value="RRM"/>
    <property type="match status" value="5"/>
</dbReference>
<feature type="region of interest" description="Disordered" evidence="3">
    <location>
        <begin position="317"/>
        <end position="358"/>
    </location>
</feature>
<dbReference type="GO" id="GO:0003723">
    <property type="term" value="F:RNA binding"/>
    <property type="evidence" value="ECO:0007669"/>
    <property type="project" value="UniProtKB-UniRule"/>
</dbReference>
<feature type="compositionally biased region" description="Basic and acidic residues" evidence="3">
    <location>
        <begin position="596"/>
        <end position="607"/>
    </location>
</feature>